<dbReference type="EMBL" id="OVEO01000003">
    <property type="protein sequence ID" value="SPQ94686.1"/>
    <property type="molecule type" value="Genomic_DNA"/>
</dbReference>
<evidence type="ECO:0000256" key="7">
    <source>
        <dbReference type="RuleBase" id="RU003557"/>
    </source>
</evidence>
<keyword evidence="12" id="KW-1185">Reference proteome</keyword>
<dbReference type="SUPFAM" id="SSF53901">
    <property type="entry name" value="Thiolase-like"/>
    <property type="match status" value="2"/>
</dbReference>
<accession>A0A0G4IMZ5</accession>
<dbReference type="OrthoDB" id="5404651at2759"/>
<dbReference type="PROSITE" id="PS00737">
    <property type="entry name" value="THIOLASE_2"/>
    <property type="match status" value="1"/>
</dbReference>
<organism evidence="10 12">
    <name type="scientific">Plasmodiophora brassicae</name>
    <name type="common">Clubroot disease agent</name>
    <dbReference type="NCBI Taxonomy" id="37360"/>
    <lineage>
        <taxon>Eukaryota</taxon>
        <taxon>Sar</taxon>
        <taxon>Rhizaria</taxon>
        <taxon>Endomyxa</taxon>
        <taxon>Phytomyxea</taxon>
        <taxon>Plasmodiophorida</taxon>
        <taxon>Plasmodiophoridae</taxon>
        <taxon>Plasmodiophora</taxon>
    </lineage>
</organism>
<dbReference type="PANTHER" id="PTHR18919:SF156">
    <property type="entry name" value="ACETYL-COA ACETYLTRANSFERASE, MITOCHONDRIAL"/>
    <property type="match status" value="1"/>
</dbReference>
<dbReference type="GO" id="GO:0046872">
    <property type="term" value="F:metal ion binding"/>
    <property type="evidence" value="ECO:0007669"/>
    <property type="project" value="UniProtKB-KW"/>
</dbReference>
<name>A0A0G4IMZ5_PLABS</name>
<dbReference type="Pfam" id="PF02803">
    <property type="entry name" value="Thiolase_C"/>
    <property type="match status" value="1"/>
</dbReference>
<evidence type="ECO:0000313" key="11">
    <source>
        <dbReference type="EMBL" id="SPQ94686.1"/>
    </source>
</evidence>
<feature type="active site" description="Acyl-thioester intermediate" evidence="6">
    <location>
        <position position="106"/>
    </location>
</feature>
<dbReference type="Proteomes" id="UP000039324">
    <property type="component" value="Unassembled WGS sequence"/>
</dbReference>
<dbReference type="InterPro" id="IPR020617">
    <property type="entry name" value="Thiolase_C"/>
</dbReference>
<keyword evidence="3" id="KW-0479">Metal-binding</keyword>
<dbReference type="PIRSF" id="PIRSF000429">
    <property type="entry name" value="Ac-CoA_Ac_transf"/>
    <property type="match status" value="1"/>
</dbReference>
<feature type="active site" description="Proton acceptor" evidence="6">
    <location>
        <position position="366"/>
    </location>
</feature>
<keyword evidence="2 7" id="KW-0808">Transferase</keyword>
<protein>
    <recommendedName>
        <fullName evidence="14">Acetyl-CoA acetyltransferase</fullName>
    </recommendedName>
</protein>
<keyword evidence="4" id="KW-0630">Potassium</keyword>
<dbReference type="InterPro" id="IPR016039">
    <property type="entry name" value="Thiolase-like"/>
</dbReference>
<dbReference type="Proteomes" id="UP000290189">
    <property type="component" value="Unassembled WGS sequence"/>
</dbReference>
<evidence type="ECO:0000256" key="6">
    <source>
        <dbReference type="PIRSR" id="PIRSR000429-1"/>
    </source>
</evidence>
<dbReference type="PROSITE" id="PS00098">
    <property type="entry name" value="THIOLASE_1"/>
    <property type="match status" value="1"/>
</dbReference>
<evidence type="ECO:0000256" key="2">
    <source>
        <dbReference type="ARBA" id="ARBA00022679"/>
    </source>
</evidence>
<feature type="domain" description="Thiolase N-terminal" evidence="8">
    <location>
        <begin position="22"/>
        <end position="280"/>
    </location>
</feature>
<evidence type="ECO:0000259" key="9">
    <source>
        <dbReference type="Pfam" id="PF02803"/>
    </source>
</evidence>
<dbReference type="CDD" id="cd00751">
    <property type="entry name" value="thiolase"/>
    <property type="match status" value="1"/>
</dbReference>
<dbReference type="InterPro" id="IPR020615">
    <property type="entry name" value="Thiolase_acyl_enz_int_AS"/>
</dbReference>
<proteinExistence type="inferred from homology"/>
<evidence type="ECO:0000313" key="13">
    <source>
        <dbReference type="Proteomes" id="UP000290189"/>
    </source>
</evidence>
<dbReference type="Pfam" id="PF00108">
    <property type="entry name" value="Thiolase_N"/>
    <property type="match status" value="1"/>
</dbReference>
<dbReference type="InterPro" id="IPR002155">
    <property type="entry name" value="Thiolase"/>
</dbReference>
<dbReference type="STRING" id="37360.A0A0G4IMZ5"/>
<feature type="active site" description="Proton acceptor" evidence="6">
    <location>
        <position position="396"/>
    </location>
</feature>
<dbReference type="InterPro" id="IPR020616">
    <property type="entry name" value="Thiolase_N"/>
</dbReference>
<dbReference type="Gene3D" id="3.40.47.10">
    <property type="match status" value="1"/>
</dbReference>
<evidence type="ECO:0000256" key="3">
    <source>
        <dbReference type="ARBA" id="ARBA00022723"/>
    </source>
</evidence>
<evidence type="ECO:0000256" key="1">
    <source>
        <dbReference type="ARBA" id="ARBA00010982"/>
    </source>
</evidence>
<sequence length="411" mass="42463">MTSRLDRVAQQIMASPGADRDVCIVSAVRTPLGCLGGTLSSLTAVQLGSVAIRAALERASVRPDDVDEVLFGNVLSAGIGQAPARQAALGAGIPVKTPCTTVNKVCSSGMKAVMLGAMSIATGQNDVVVVGGMESMSQCPYYIPQARFGMKYGHGQLIDGCQHDGLWDPYIDAAMGTCGDLCAVEHGITREQQDAFAAESYRRAAAATQSGVFRNEIVPVVVKSRKGDVVVERDEQIDKVDFAKMSTLRPVFDPKNGTVTAASASPISDGAAALILCSRSKAKALGLSVIAVVRGFGDAAQEPQRFTTAPSLAVPVALARAGIQLTQVDLFEFNEAFAAVGIANTRILQLDPAKVNVLGGAVALGHPLGCSGARIIVTLISALRSKNGRIGCAAICNGGGGASALIIELQQ</sequence>
<evidence type="ECO:0000259" key="8">
    <source>
        <dbReference type="Pfam" id="PF00108"/>
    </source>
</evidence>
<comment type="similarity">
    <text evidence="1 7">Belongs to the thiolase-like superfamily. Thiolase family.</text>
</comment>
<dbReference type="NCBIfam" id="TIGR01930">
    <property type="entry name" value="AcCoA-C-Actrans"/>
    <property type="match status" value="1"/>
</dbReference>
<reference evidence="11 13" key="2">
    <citation type="submission" date="2018-03" db="EMBL/GenBank/DDBJ databases">
        <authorList>
            <person name="Fogelqvist J."/>
        </authorList>
    </citation>
    <scope>NUCLEOTIDE SEQUENCE [LARGE SCALE GENOMIC DNA]</scope>
</reference>
<evidence type="ECO:0000313" key="12">
    <source>
        <dbReference type="Proteomes" id="UP000039324"/>
    </source>
</evidence>
<dbReference type="OMA" id="SMGTFGE"/>
<gene>
    <name evidence="10" type="ORF">PBRA_005237</name>
    <name evidence="11" type="ORF">PLBR_LOCUS1901</name>
</gene>
<dbReference type="EMBL" id="CDSF01000068">
    <property type="protein sequence ID" value="CEO96628.1"/>
    <property type="molecule type" value="Genomic_DNA"/>
</dbReference>
<geneLocation type="mitochondrion" evidence="11"/>
<keyword evidence="5 7" id="KW-0012">Acyltransferase</keyword>
<dbReference type="FunFam" id="3.40.47.10:FF:000007">
    <property type="entry name" value="acetyl-CoA acetyltransferase, mitochondrial"/>
    <property type="match status" value="1"/>
</dbReference>
<dbReference type="AlphaFoldDB" id="A0A0G4IMZ5"/>
<feature type="domain" description="Thiolase C-terminal" evidence="9">
    <location>
        <begin position="289"/>
        <end position="408"/>
    </location>
</feature>
<evidence type="ECO:0000256" key="5">
    <source>
        <dbReference type="ARBA" id="ARBA00023315"/>
    </source>
</evidence>
<evidence type="ECO:0008006" key="14">
    <source>
        <dbReference type="Google" id="ProtNLM"/>
    </source>
</evidence>
<dbReference type="PANTHER" id="PTHR18919">
    <property type="entry name" value="ACETYL-COA C-ACYLTRANSFERASE"/>
    <property type="match status" value="1"/>
</dbReference>
<dbReference type="GO" id="GO:0005739">
    <property type="term" value="C:mitochondrion"/>
    <property type="evidence" value="ECO:0007669"/>
    <property type="project" value="TreeGrafter"/>
</dbReference>
<keyword evidence="11" id="KW-0496">Mitochondrion</keyword>
<dbReference type="InterPro" id="IPR020613">
    <property type="entry name" value="Thiolase_CS"/>
</dbReference>
<reference evidence="10 12" key="1">
    <citation type="submission" date="2015-02" db="EMBL/GenBank/DDBJ databases">
        <authorList>
            <person name="Chooi Y.-H."/>
        </authorList>
    </citation>
    <scope>NUCLEOTIDE SEQUENCE [LARGE SCALE GENOMIC DNA]</scope>
    <source>
        <strain evidence="10">E3</strain>
    </source>
</reference>
<dbReference type="GO" id="GO:0006635">
    <property type="term" value="P:fatty acid beta-oxidation"/>
    <property type="evidence" value="ECO:0007669"/>
    <property type="project" value="TreeGrafter"/>
</dbReference>
<evidence type="ECO:0000313" key="10">
    <source>
        <dbReference type="EMBL" id="CEO96628.1"/>
    </source>
</evidence>
<dbReference type="GO" id="GO:0003985">
    <property type="term" value="F:acetyl-CoA C-acetyltransferase activity"/>
    <property type="evidence" value="ECO:0007669"/>
    <property type="project" value="TreeGrafter"/>
</dbReference>
<evidence type="ECO:0000256" key="4">
    <source>
        <dbReference type="ARBA" id="ARBA00022958"/>
    </source>
</evidence>